<evidence type="ECO:0000313" key="3">
    <source>
        <dbReference type="EMBL" id="GAT47752.1"/>
    </source>
</evidence>
<gene>
    <name evidence="3" type="ORF">MCHLO_05198</name>
</gene>
<evidence type="ECO:0000259" key="2">
    <source>
        <dbReference type="Pfam" id="PF17102"/>
    </source>
</evidence>
<dbReference type="EMBL" id="DF843940">
    <property type="protein sequence ID" value="GAT47752.1"/>
    <property type="molecule type" value="Genomic_DNA"/>
</dbReference>
<reference evidence="3" key="1">
    <citation type="submission" date="2014-09" db="EMBL/GenBank/DDBJ databases">
        <title>Genome sequence of the luminous mushroom Mycena chlorophos for searching fungal bioluminescence genes.</title>
        <authorList>
            <person name="Tanaka Y."/>
            <person name="Kasuga D."/>
            <person name="Oba Y."/>
            <person name="Hase S."/>
            <person name="Sato K."/>
            <person name="Oba Y."/>
            <person name="Sakakibara Y."/>
        </authorList>
    </citation>
    <scope>NUCLEOTIDE SEQUENCE</scope>
</reference>
<name>A0ABQ0LB35_MYCCL</name>
<feature type="domain" description="Stealth protein CR3 conserved region 3" evidence="2">
    <location>
        <begin position="345"/>
        <end position="394"/>
    </location>
</feature>
<protein>
    <recommendedName>
        <fullName evidence="2">Stealth protein CR3 conserved region 3 domain-containing protein</fullName>
    </recommendedName>
</protein>
<evidence type="ECO:0000256" key="1">
    <source>
        <dbReference type="ARBA" id="ARBA00022679"/>
    </source>
</evidence>
<accession>A0ABQ0LB35</accession>
<dbReference type="Pfam" id="PF17102">
    <property type="entry name" value="Stealth_CR3"/>
    <property type="match status" value="1"/>
</dbReference>
<evidence type="ECO:0000313" key="4">
    <source>
        <dbReference type="Proteomes" id="UP000815677"/>
    </source>
</evidence>
<dbReference type="InterPro" id="IPR047141">
    <property type="entry name" value="Stealth"/>
</dbReference>
<organism evidence="3 4">
    <name type="scientific">Mycena chlorophos</name>
    <name type="common">Agaric fungus</name>
    <name type="synonym">Agaricus chlorophos</name>
    <dbReference type="NCBI Taxonomy" id="658473"/>
    <lineage>
        <taxon>Eukaryota</taxon>
        <taxon>Fungi</taxon>
        <taxon>Dikarya</taxon>
        <taxon>Basidiomycota</taxon>
        <taxon>Agaricomycotina</taxon>
        <taxon>Agaricomycetes</taxon>
        <taxon>Agaricomycetidae</taxon>
        <taxon>Agaricales</taxon>
        <taxon>Marasmiineae</taxon>
        <taxon>Mycenaceae</taxon>
        <taxon>Mycena</taxon>
    </lineage>
</organism>
<dbReference type="PANTHER" id="PTHR24045:SF0">
    <property type="entry name" value="N-ACETYLGLUCOSAMINE-1-PHOSPHOTRANSFERASE SUBUNITS ALPHA_BETA"/>
    <property type="match status" value="1"/>
</dbReference>
<keyword evidence="1" id="KW-0808">Transferase</keyword>
<dbReference type="PANTHER" id="PTHR24045">
    <property type="match status" value="1"/>
</dbReference>
<keyword evidence="4" id="KW-1185">Reference proteome</keyword>
<dbReference type="Proteomes" id="UP000815677">
    <property type="component" value="Unassembled WGS sequence"/>
</dbReference>
<sequence>MAIRKRNAALLSILVAFVFAAIFHLVKKLPDEPQQTLRSPLLYRARVKVLKPHEITIPPKRADEPAPAGWRLFRPNQQHFLANMAPVAPTVSEQLPCLEQWIADGLPCNVQHVPVRLDAVWTWVNGSEPIISATRDMQVALAMEARKLSGVQPAFPGSRITHFRTHDEMINSMRSVFDSLPPDLVRKYILITADVPADDTERARFGSVPTWLDLGSDVQVLHHSEIFRVPKSVLGDMEGRLWRDQVVPSFNSLSIESQFIHIREAAPTMFYLNDDCFLMRPLSAADFESALYGPVFRIQLELSVRSRPPERPPRGVDKEGEWPGLEYTNWLLDQRFGARPRRYLHHVAKVIPTPILHEVGAIWADELAQTGAARFRGHGNQVNLMYLATWYTIEKHREALLYAFVMLRVDADADGWIDADERETLLAGLSDAGEVLLPGRRMDGEAVRRNLVLAGLVPPKETEYTWLAADGYPLVQSVEHRGTHCVIDVRRCLAPGTGTALEVFRRVAFEMPECGDCLIAHVVGLSGETGLGGFLPSKERVGAVGLQLEYAKRWEDTQFPSGLGRRAAARLIQRYSYVLGKSPIEFLAIKRGGDIKKLANVTKNSTAFFALNDDLYNPTQIDQLDAALETWFEERWGDVRPWWEKKR</sequence>
<proteinExistence type="predicted"/>
<dbReference type="InterPro" id="IPR031357">
    <property type="entry name" value="Stealth_CR3"/>
</dbReference>